<gene>
    <name evidence="1" type="ORF">IIE05_13465</name>
</gene>
<accession>A0ABR9NXJ9</accession>
<reference evidence="1 2" key="1">
    <citation type="submission" date="2020-10" db="EMBL/GenBank/DDBJ databases">
        <title>Investigation of anaerobic biodegradation of phenanthrene by a sulfate-dependent Geobacter anodireducens strain PheS2.</title>
        <authorList>
            <person name="Zhang Z."/>
        </authorList>
    </citation>
    <scope>NUCLEOTIDE SEQUENCE [LARGE SCALE GENOMIC DNA]</scope>
    <source>
        <strain evidence="1 2">PheS2</strain>
    </source>
</reference>
<protein>
    <submittedName>
        <fullName evidence="1">Uncharacterized protein</fullName>
    </submittedName>
</protein>
<sequence length="130" mass="14030">MRTITEPCYVDALPTPDRTPAPAAELERGLLQHGECRRLSARISMTQCRYNRAQGRSVCAGCPGLTPPAIVPAAPADGISLHFSGENADVIRRFATGSRSDGHDPADDLATVIDLFMAGRLRLVTRRTKS</sequence>
<evidence type="ECO:0000313" key="1">
    <source>
        <dbReference type="EMBL" id="MBE2888973.1"/>
    </source>
</evidence>
<name>A0ABR9NXJ9_9BACT</name>
<evidence type="ECO:0000313" key="2">
    <source>
        <dbReference type="Proteomes" id="UP000618926"/>
    </source>
</evidence>
<dbReference type="RefSeq" id="WP_192905791.1">
    <property type="nucleotide sequence ID" value="NZ_JADBFD010000019.1"/>
</dbReference>
<dbReference type="Proteomes" id="UP000618926">
    <property type="component" value="Unassembled WGS sequence"/>
</dbReference>
<dbReference type="EMBL" id="JADBFD010000019">
    <property type="protein sequence ID" value="MBE2888973.1"/>
    <property type="molecule type" value="Genomic_DNA"/>
</dbReference>
<keyword evidence="2" id="KW-1185">Reference proteome</keyword>
<organism evidence="1 2">
    <name type="scientific">Geobacter anodireducens</name>
    <dbReference type="NCBI Taxonomy" id="1340425"/>
    <lineage>
        <taxon>Bacteria</taxon>
        <taxon>Pseudomonadati</taxon>
        <taxon>Thermodesulfobacteriota</taxon>
        <taxon>Desulfuromonadia</taxon>
        <taxon>Geobacterales</taxon>
        <taxon>Geobacteraceae</taxon>
        <taxon>Geobacter</taxon>
    </lineage>
</organism>
<proteinExistence type="predicted"/>
<comment type="caution">
    <text evidence="1">The sequence shown here is derived from an EMBL/GenBank/DDBJ whole genome shotgun (WGS) entry which is preliminary data.</text>
</comment>